<feature type="signal peptide" evidence="2">
    <location>
        <begin position="1"/>
        <end position="33"/>
    </location>
</feature>
<reference evidence="3" key="1">
    <citation type="submission" date="2019-12" db="EMBL/GenBank/DDBJ databases">
        <title>Actinomadura physcomitrii sp. nov., a novel actinomycete isolated from moss [Physcomitrium sphaericum (Ludw) Fuernr].</title>
        <authorList>
            <person name="Zhuang X."/>
        </authorList>
    </citation>
    <scope>NUCLEOTIDE SEQUENCE [LARGE SCALE GENOMIC DNA]</scope>
    <source>
        <strain evidence="3">LD22</strain>
    </source>
</reference>
<sequence length="256" mass="25639">MSPYSPGRRRTAIGALTGAALVTPFLTAIPAQAAPCHLSGNTGSCNGTVHQPGSPGGGGGSGGNSGGGDSGPVAPPDPVGLNPNQGEGFVQVPGNQAPPAPAKPATADLVAQAQAAAAFPVPIVHTSPKGKTFVRLRTSLWVDGFDVVKTEPITVGAQTVQLTGEPATVTWDLGEATHTCDNAGSQDGKACGYTYKRSSAGQPGGAYQITATIRWNVTWSCEGADCDLPGDDLGQQAMPSAVTPLVVGEIQTTTGQ</sequence>
<evidence type="ECO:0000313" key="4">
    <source>
        <dbReference type="Proteomes" id="UP000462055"/>
    </source>
</evidence>
<comment type="caution">
    <text evidence="3">The sequence shown here is derived from an EMBL/GenBank/DDBJ whole genome shotgun (WGS) entry which is preliminary data.</text>
</comment>
<gene>
    <name evidence="3" type="ORF">F8568_010390</name>
</gene>
<organism evidence="3 4">
    <name type="scientific">Actinomadura physcomitrii</name>
    <dbReference type="NCBI Taxonomy" id="2650748"/>
    <lineage>
        <taxon>Bacteria</taxon>
        <taxon>Bacillati</taxon>
        <taxon>Actinomycetota</taxon>
        <taxon>Actinomycetes</taxon>
        <taxon>Streptosporangiales</taxon>
        <taxon>Thermomonosporaceae</taxon>
        <taxon>Actinomadura</taxon>
    </lineage>
</organism>
<feature type="compositionally biased region" description="Gly residues" evidence="1">
    <location>
        <begin position="54"/>
        <end position="70"/>
    </location>
</feature>
<feature type="region of interest" description="Disordered" evidence="1">
    <location>
        <begin position="47"/>
        <end position="105"/>
    </location>
</feature>
<accession>A0A6I4MDY8</accession>
<dbReference type="EMBL" id="WBMS02000006">
    <property type="protein sequence ID" value="MWA00779.1"/>
    <property type="molecule type" value="Genomic_DNA"/>
</dbReference>
<proteinExistence type="predicted"/>
<dbReference type="Proteomes" id="UP000462055">
    <property type="component" value="Unassembled WGS sequence"/>
</dbReference>
<evidence type="ECO:0000256" key="2">
    <source>
        <dbReference type="SAM" id="SignalP"/>
    </source>
</evidence>
<dbReference type="RefSeq" id="WP_151593298.1">
    <property type="nucleotide sequence ID" value="NZ_WBMS02000006.1"/>
</dbReference>
<dbReference type="AlphaFoldDB" id="A0A6I4MDY8"/>
<feature type="chain" id="PRO_5026228476" description="PKD domain-containing protein" evidence="2">
    <location>
        <begin position="34"/>
        <end position="256"/>
    </location>
</feature>
<evidence type="ECO:0000313" key="3">
    <source>
        <dbReference type="EMBL" id="MWA00779.1"/>
    </source>
</evidence>
<keyword evidence="2" id="KW-0732">Signal</keyword>
<evidence type="ECO:0000256" key="1">
    <source>
        <dbReference type="SAM" id="MobiDB-lite"/>
    </source>
</evidence>
<keyword evidence="4" id="KW-1185">Reference proteome</keyword>
<protein>
    <recommendedName>
        <fullName evidence="5">PKD domain-containing protein</fullName>
    </recommendedName>
</protein>
<evidence type="ECO:0008006" key="5">
    <source>
        <dbReference type="Google" id="ProtNLM"/>
    </source>
</evidence>
<name>A0A6I4MDY8_9ACTN</name>